<dbReference type="Proteomes" id="UP001055072">
    <property type="component" value="Unassembled WGS sequence"/>
</dbReference>
<sequence>PVWFKNAFADLISVTDDAAWKEVCHLWIGHERRLGFNENVSRLCNRLPVEKRPGEITYWFGRGRKYDKPPQIIDVEAFGKTWRAWWQSMQPEWRTTSWPPQTTSVGNAADWDVLNRGGPCVIYLVLVCLKWW</sequence>
<feature type="non-terminal residue" evidence="1">
    <location>
        <position position="1"/>
    </location>
</feature>
<protein>
    <submittedName>
        <fullName evidence="1">Uncharacterized protein</fullName>
    </submittedName>
</protein>
<dbReference type="EMBL" id="MU274933">
    <property type="protein sequence ID" value="KAI0085204.1"/>
    <property type="molecule type" value="Genomic_DNA"/>
</dbReference>
<accession>A0ACB8TTC8</accession>
<gene>
    <name evidence="1" type="ORF">BDY19DRAFT_856527</name>
</gene>
<organism evidence="1 2">
    <name type="scientific">Irpex rosettiformis</name>
    <dbReference type="NCBI Taxonomy" id="378272"/>
    <lineage>
        <taxon>Eukaryota</taxon>
        <taxon>Fungi</taxon>
        <taxon>Dikarya</taxon>
        <taxon>Basidiomycota</taxon>
        <taxon>Agaricomycotina</taxon>
        <taxon>Agaricomycetes</taxon>
        <taxon>Polyporales</taxon>
        <taxon>Irpicaceae</taxon>
        <taxon>Irpex</taxon>
    </lineage>
</organism>
<proteinExistence type="predicted"/>
<feature type="non-terminal residue" evidence="1">
    <location>
        <position position="132"/>
    </location>
</feature>
<name>A0ACB8TTC8_9APHY</name>
<comment type="caution">
    <text evidence="1">The sequence shown here is derived from an EMBL/GenBank/DDBJ whole genome shotgun (WGS) entry which is preliminary data.</text>
</comment>
<evidence type="ECO:0000313" key="1">
    <source>
        <dbReference type="EMBL" id="KAI0085204.1"/>
    </source>
</evidence>
<keyword evidence="2" id="KW-1185">Reference proteome</keyword>
<evidence type="ECO:0000313" key="2">
    <source>
        <dbReference type="Proteomes" id="UP001055072"/>
    </source>
</evidence>
<reference evidence="1" key="1">
    <citation type="journal article" date="2021" name="Environ. Microbiol.">
        <title>Gene family expansions and transcriptome signatures uncover fungal adaptations to wood decay.</title>
        <authorList>
            <person name="Hage H."/>
            <person name="Miyauchi S."/>
            <person name="Viragh M."/>
            <person name="Drula E."/>
            <person name="Min B."/>
            <person name="Chaduli D."/>
            <person name="Navarro D."/>
            <person name="Favel A."/>
            <person name="Norest M."/>
            <person name="Lesage-Meessen L."/>
            <person name="Balint B."/>
            <person name="Merenyi Z."/>
            <person name="de Eugenio L."/>
            <person name="Morin E."/>
            <person name="Martinez A.T."/>
            <person name="Baldrian P."/>
            <person name="Stursova M."/>
            <person name="Martinez M.J."/>
            <person name="Novotny C."/>
            <person name="Magnuson J.K."/>
            <person name="Spatafora J.W."/>
            <person name="Maurice S."/>
            <person name="Pangilinan J."/>
            <person name="Andreopoulos W."/>
            <person name="LaButti K."/>
            <person name="Hundley H."/>
            <person name="Na H."/>
            <person name="Kuo A."/>
            <person name="Barry K."/>
            <person name="Lipzen A."/>
            <person name="Henrissat B."/>
            <person name="Riley R."/>
            <person name="Ahrendt S."/>
            <person name="Nagy L.G."/>
            <person name="Grigoriev I.V."/>
            <person name="Martin F."/>
            <person name="Rosso M.N."/>
        </authorList>
    </citation>
    <scope>NUCLEOTIDE SEQUENCE</scope>
    <source>
        <strain evidence="1">CBS 384.51</strain>
    </source>
</reference>